<keyword evidence="2 5" id="KW-0812">Transmembrane</keyword>
<evidence type="ECO:0000256" key="1">
    <source>
        <dbReference type="ARBA" id="ARBA00004141"/>
    </source>
</evidence>
<dbReference type="Pfam" id="PF00939">
    <property type="entry name" value="Na_sulph_symp"/>
    <property type="match status" value="1"/>
</dbReference>
<feature type="transmembrane region" description="Helical" evidence="5">
    <location>
        <begin position="168"/>
        <end position="196"/>
    </location>
</feature>
<dbReference type="HOGENOM" id="CLU_005170_11_0_7"/>
<evidence type="ECO:0000256" key="5">
    <source>
        <dbReference type="SAM" id="Phobius"/>
    </source>
</evidence>
<dbReference type="GO" id="GO:0005886">
    <property type="term" value="C:plasma membrane"/>
    <property type="evidence" value="ECO:0007669"/>
    <property type="project" value="TreeGrafter"/>
</dbReference>
<feature type="transmembrane region" description="Helical" evidence="5">
    <location>
        <begin position="216"/>
        <end position="234"/>
    </location>
</feature>
<proteinExistence type="predicted"/>
<dbReference type="PANTHER" id="PTHR10283:SF82">
    <property type="entry name" value="SOLUTE CARRIER FAMILY 13 MEMBER 2"/>
    <property type="match status" value="1"/>
</dbReference>
<protein>
    <submittedName>
        <fullName evidence="6">Di-/tricarboxylate transporter</fullName>
    </submittedName>
</protein>
<feature type="transmembrane region" description="Helical" evidence="5">
    <location>
        <begin position="263"/>
        <end position="280"/>
    </location>
</feature>
<reference evidence="7" key="1">
    <citation type="submission" date="2012-06" db="EMBL/GenBank/DDBJ databases">
        <title>Complete sequence of chromosome of Desulfomonile tiedjei DSM 6799.</title>
        <authorList>
            <person name="Lucas S."/>
            <person name="Copeland A."/>
            <person name="Lapidus A."/>
            <person name="Glavina del Rio T."/>
            <person name="Dalin E."/>
            <person name="Tice H."/>
            <person name="Bruce D."/>
            <person name="Goodwin L."/>
            <person name="Pitluck S."/>
            <person name="Peters L."/>
            <person name="Ovchinnikova G."/>
            <person name="Zeytun A."/>
            <person name="Lu M."/>
            <person name="Kyrpides N."/>
            <person name="Mavromatis K."/>
            <person name="Ivanova N."/>
            <person name="Brettin T."/>
            <person name="Detter J.C."/>
            <person name="Han C."/>
            <person name="Larimer F."/>
            <person name="Land M."/>
            <person name="Hauser L."/>
            <person name="Markowitz V."/>
            <person name="Cheng J.-F."/>
            <person name="Hugenholtz P."/>
            <person name="Woyke T."/>
            <person name="Wu D."/>
            <person name="Spring S."/>
            <person name="Schroeder M."/>
            <person name="Brambilla E."/>
            <person name="Klenk H.-P."/>
            <person name="Eisen J.A."/>
        </authorList>
    </citation>
    <scope>NUCLEOTIDE SEQUENCE [LARGE SCALE GENOMIC DNA]</scope>
    <source>
        <strain evidence="7">ATCC 49306 / DSM 6799 / DCB-1</strain>
    </source>
</reference>
<feature type="transmembrane region" description="Helical" evidence="5">
    <location>
        <begin position="286"/>
        <end position="304"/>
    </location>
</feature>
<dbReference type="OrthoDB" id="9763713at2"/>
<name>I4CCV5_DESTA</name>
<sequence>MDIKLIGTVVFAVIGLLVGLLEPIAALARTGNLVAATIIISLGLWIFRPGNIPYAAGCAVFLAGCLIAGLKYPVVMNGYSSSAIWVLIPALFFGYALQKTGLAKRIVYWTLKSIKPTYLTIILAWVFAGVVLSLLTPSATLRILTMTPIALGTVEACGLKFRSRGGSLICLTAFGMALLPGTGWYTGSLWGPIFIGMFPAELKVLGTPGAWLQANAPYWAVVTLLYIVVLNILLKPEQPLKLERHTFRAQYDELGGMSRDERIVMVVLVAAFAMFFTENIHHIPTVPIALAGFFLLIAFGVIKAPDINIGVNWDMILFLGALISLPAISVESGIAKWMAGFLDPFISAWAGSPVLFLIVFALIYWLIRFVDVSWGLATAALMAPIMVPLYNDFGIHPVIMGLLFTVAGDSFFFSYQQPFVVMSESVTKGDVWSPQNLSKGGLAYAAACLAALLIVAPYWKAIKFIP</sequence>
<gene>
    <name evidence="6" type="ordered locus">Desti_4777</name>
</gene>
<accession>I4CCV5</accession>
<dbReference type="GO" id="GO:0008514">
    <property type="term" value="F:organic anion transmembrane transporter activity"/>
    <property type="evidence" value="ECO:0007669"/>
    <property type="project" value="UniProtKB-ARBA"/>
</dbReference>
<dbReference type="PANTHER" id="PTHR10283">
    <property type="entry name" value="SOLUTE CARRIER FAMILY 13 MEMBER"/>
    <property type="match status" value="1"/>
</dbReference>
<organism evidence="6 7">
    <name type="scientific">Desulfomonile tiedjei (strain ATCC 49306 / DSM 6799 / DCB-1)</name>
    <dbReference type="NCBI Taxonomy" id="706587"/>
    <lineage>
        <taxon>Bacteria</taxon>
        <taxon>Pseudomonadati</taxon>
        <taxon>Thermodesulfobacteriota</taxon>
        <taxon>Desulfomonilia</taxon>
        <taxon>Desulfomonilales</taxon>
        <taxon>Desulfomonilaceae</taxon>
        <taxon>Desulfomonile</taxon>
    </lineage>
</organism>
<feature type="transmembrane region" description="Helical" evidence="5">
    <location>
        <begin position="5"/>
        <end position="21"/>
    </location>
</feature>
<evidence type="ECO:0000313" key="7">
    <source>
        <dbReference type="Proteomes" id="UP000006055"/>
    </source>
</evidence>
<keyword evidence="3 5" id="KW-1133">Transmembrane helix</keyword>
<feature type="transmembrane region" description="Helical" evidence="5">
    <location>
        <begin position="441"/>
        <end position="459"/>
    </location>
</feature>
<keyword evidence="4 5" id="KW-0472">Membrane</keyword>
<evidence type="ECO:0000256" key="3">
    <source>
        <dbReference type="ARBA" id="ARBA00022989"/>
    </source>
</evidence>
<feature type="transmembrane region" description="Helical" evidence="5">
    <location>
        <begin position="54"/>
        <end position="72"/>
    </location>
</feature>
<keyword evidence="7" id="KW-1185">Reference proteome</keyword>
<evidence type="ECO:0000256" key="2">
    <source>
        <dbReference type="ARBA" id="ARBA00022692"/>
    </source>
</evidence>
<dbReference type="STRING" id="706587.Desti_4777"/>
<dbReference type="RefSeq" id="WP_014812504.1">
    <property type="nucleotide sequence ID" value="NC_018025.1"/>
</dbReference>
<evidence type="ECO:0000256" key="4">
    <source>
        <dbReference type="ARBA" id="ARBA00023136"/>
    </source>
</evidence>
<dbReference type="Proteomes" id="UP000006055">
    <property type="component" value="Chromosome"/>
</dbReference>
<evidence type="ECO:0000313" key="6">
    <source>
        <dbReference type="EMBL" id="AFM27396.1"/>
    </source>
</evidence>
<dbReference type="KEGG" id="dti:Desti_4777"/>
<feature type="transmembrane region" description="Helical" evidence="5">
    <location>
        <begin position="78"/>
        <end position="97"/>
    </location>
</feature>
<feature type="transmembrane region" description="Helical" evidence="5">
    <location>
        <begin position="345"/>
        <end position="367"/>
    </location>
</feature>
<dbReference type="EMBL" id="CP003360">
    <property type="protein sequence ID" value="AFM27396.1"/>
    <property type="molecule type" value="Genomic_DNA"/>
</dbReference>
<dbReference type="eggNOG" id="COG1055">
    <property type="taxonomic scope" value="Bacteria"/>
</dbReference>
<dbReference type="GO" id="GO:1905039">
    <property type="term" value="P:carboxylic acid transmembrane transport"/>
    <property type="evidence" value="ECO:0007669"/>
    <property type="project" value="UniProtKB-ARBA"/>
</dbReference>
<feature type="transmembrane region" description="Helical" evidence="5">
    <location>
        <begin position="397"/>
        <end position="415"/>
    </location>
</feature>
<feature type="transmembrane region" description="Helical" evidence="5">
    <location>
        <begin position="118"/>
        <end position="135"/>
    </location>
</feature>
<feature type="transmembrane region" description="Helical" evidence="5">
    <location>
        <begin position="316"/>
        <end position="339"/>
    </location>
</feature>
<dbReference type="AlphaFoldDB" id="I4CCV5"/>
<comment type="subcellular location">
    <subcellularLocation>
        <location evidence="1">Membrane</location>
        <topology evidence="1">Multi-pass membrane protein</topology>
    </subcellularLocation>
</comment>
<feature type="transmembrane region" description="Helical" evidence="5">
    <location>
        <begin position="27"/>
        <end position="47"/>
    </location>
</feature>
<dbReference type="eggNOG" id="COG0471">
    <property type="taxonomic scope" value="Bacteria"/>
</dbReference>
<feature type="transmembrane region" description="Helical" evidence="5">
    <location>
        <begin position="374"/>
        <end position="391"/>
    </location>
</feature>
<dbReference type="InterPro" id="IPR001898">
    <property type="entry name" value="SLC13A/DASS"/>
</dbReference>